<dbReference type="RefSeq" id="XP_003737793.1">
    <property type="nucleotide sequence ID" value="XM_003737745.1"/>
</dbReference>
<evidence type="ECO:0000256" key="5">
    <source>
        <dbReference type="ARBA" id="ARBA00031954"/>
    </source>
</evidence>
<keyword evidence="8" id="KW-1185">Reference proteome</keyword>
<evidence type="ECO:0000256" key="4">
    <source>
        <dbReference type="ARBA" id="ARBA00023242"/>
    </source>
</evidence>
<evidence type="ECO:0000313" key="8">
    <source>
        <dbReference type="Proteomes" id="UP000694867"/>
    </source>
</evidence>
<dbReference type="InterPro" id="IPR013921">
    <property type="entry name" value="Mediator_Med20"/>
</dbReference>
<dbReference type="GeneID" id="100899306"/>
<keyword evidence="6" id="KW-0804">Transcription</keyword>
<gene>
    <name evidence="9" type="primary">LOC100899306</name>
    <name evidence="6" type="synonym">MED20</name>
</gene>
<evidence type="ECO:0000256" key="6">
    <source>
        <dbReference type="RuleBase" id="RU364152"/>
    </source>
</evidence>
<dbReference type="GO" id="GO:0006357">
    <property type="term" value="P:regulation of transcription by RNA polymerase II"/>
    <property type="evidence" value="ECO:0007669"/>
    <property type="project" value="InterPro"/>
</dbReference>
<dbReference type="PANTHER" id="PTHR12465:SF0">
    <property type="entry name" value="MEDIATOR OF RNA POLYMERASE II TRANSCRIPTION SUBUNIT 20"/>
    <property type="match status" value="1"/>
</dbReference>
<dbReference type="AlphaFoldDB" id="A0AAJ6VV16"/>
<dbReference type="KEGG" id="goe:100899306"/>
<evidence type="ECO:0000256" key="1">
    <source>
        <dbReference type="ARBA" id="ARBA00004123"/>
    </source>
</evidence>
<evidence type="ECO:0000313" key="9">
    <source>
        <dbReference type="RefSeq" id="XP_003737793.1"/>
    </source>
</evidence>
<keyword evidence="6" id="KW-0010">Activator</keyword>
<evidence type="ECO:0000256" key="2">
    <source>
        <dbReference type="ARBA" id="ARBA00010743"/>
    </source>
</evidence>
<evidence type="ECO:0000256" key="3">
    <source>
        <dbReference type="ARBA" id="ARBA00019690"/>
    </source>
</evidence>
<organism evidence="8 9">
    <name type="scientific">Galendromus occidentalis</name>
    <name type="common">western predatory mite</name>
    <dbReference type="NCBI Taxonomy" id="34638"/>
    <lineage>
        <taxon>Eukaryota</taxon>
        <taxon>Metazoa</taxon>
        <taxon>Ecdysozoa</taxon>
        <taxon>Arthropoda</taxon>
        <taxon>Chelicerata</taxon>
        <taxon>Arachnida</taxon>
        <taxon>Acari</taxon>
        <taxon>Parasitiformes</taxon>
        <taxon>Mesostigmata</taxon>
        <taxon>Gamasina</taxon>
        <taxon>Phytoseioidea</taxon>
        <taxon>Phytoseiidae</taxon>
        <taxon>Typhlodrominae</taxon>
        <taxon>Galendromus</taxon>
    </lineage>
</organism>
<comment type="function">
    <text evidence="6">Component of the Mediator complex, a coactivator involved in the regulated transcription of nearly all RNA polymerase II-dependent genes. Mediator functions as a bridge to convey information from gene-specific regulatory proteins to the basal RNA polymerase II transcription machinery. Mediator is recruited to promoters by direct interactions with regulatory proteins and serves as a scaffold for the assembly of a functional preinitiation complex with RNA polymerase II and the general transcription factors.</text>
</comment>
<reference evidence="9" key="1">
    <citation type="submission" date="2025-08" db="UniProtKB">
        <authorList>
            <consortium name="RefSeq"/>
        </authorList>
    </citation>
    <scope>IDENTIFICATION</scope>
</reference>
<dbReference type="GO" id="GO:0016592">
    <property type="term" value="C:mediator complex"/>
    <property type="evidence" value="ECO:0007669"/>
    <property type="project" value="InterPro"/>
</dbReference>
<keyword evidence="4 6" id="KW-0539">Nucleus</keyword>
<sequence>MGVVIVHMVPCSGPEALQSTADNLCRMIERIGGQRDGVFCVDCETYFNTSMGRTQHVLHDSEHPASVFSLLESGLCLVADANFDSLMNKLTPQLFTTKMGTKVECKGPRYQVEDFVLKVGTVTIGTSARGLLVECEYQPCPVTASCWELMRELMESLLGVPLNQPGPYLALRMREIYTPVDTIQQYMEHFNVLRKSNPVQAVSAPASGQSGGQTNQNAQTPTSKG</sequence>
<proteinExistence type="inferred from homology"/>
<dbReference type="PANTHER" id="PTHR12465">
    <property type="entry name" value="UBIQUITIN SPECIFIC PROTEASE HOMOLOG 49"/>
    <property type="match status" value="1"/>
</dbReference>
<accession>A0AAJ6VV16</accession>
<dbReference type="GO" id="GO:0003713">
    <property type="term" value="F:transcription coactivator activity"/>
    <property type="evidence" value="ECO:0007669"/>
    <property type="project" value="TreeGrafter"/>
</dbReference>
<comment type="subunit">
    <text evidence="6">Component of the Mediator complex.</text>
</comment>
<feature type="compositionally biased region" description="Polar residues" evidence="7">
    <location>
        <begin position="206"/>
        <end position="225"/>
    </location>
</feature>
<evidence type="ECO:0000256" key="7">
    <source>
        <dbReference type="SAM" id="MobiDB-lite"/>
    </source>
</evidence>
<dbReference type="Pfam" id="PF08612">
    <property type="entry name" value="Med20"/>
    <property type="match status" value="1"/>
</dbReference>
<dbReference type="Proteomes" id="UP000694867">
    <property type="component" value="Unplaced"/>
</dbReference>
<comment type="subcellular location">
    <subcellularLocation>
        <location evidence="1 6">Nucleus</location>
    </subcellularLocation>
</comment>
<keyword evidence="6" id="KW-0805">Transcription regulation</keyword>
<comment type="similarity">
    <text evidence="2 6">Belongs to the Mediator complex subunit 20 family.</text>
</comment>
<feature type="region of interest" description="Disordered" evidence="7">
    <location>
        <begin position="201"/>
        <end position="225"/>
    </location>
</feature>
<protein>
    <recommendedName>
        <fullName evidence="3 6">Mediator of RNA polymerase II transcription subunit 20</fullName>
    </recommendedName>
    <alternativeName>
        <fullName evidence="5 6">Mediator complex subunit 20</fullName>
    </alternativeName>
</protein>
<name>A0AAJ6VV16_9ACAR</name>